<evidence type="ECO:0000256" key="3">
    <source>
        <dbReference type="ARBA" id="ARBA00022741"/>
    </source>
</evidence>
<sequence length="344" mass="40002">MNLKNLNVQNQKHKKILSKLNKKKISKIYNKFSGSLNLKKDFAVAVSGGPDSLALAYLTKCYSLKNKIKVKYYIVNHKLRKESSLEAETVRKVLKKIDIKCTILNWNGKKPLKKIQATARDKRYSLLVNECKKNSIKYLLLGHHLNDLFENFFIRIVRGSGLNGLISLNKNIKYRDQDLSILRPLLDLEKKELLHISNEVFSFFVKDPSNTNENYKRTRIRNLLDSLEKEGLDIKKLKLTIDHLKDSNESIKFYVNKNLKNNVVFLKSKNNYILSYDFFNQSHEVIFRSLSNLIQKLGKKYYPVRGKSINELVKKINGRSFKKITLGGCFVERVNDTILISKEI</sequence>
<dbReference type="PANTHER" id="PTHR43033">
    <property type="entry name" value="TRNA(ILE)-LYSIDINE SYNTHASE-RELATED"/>
    <property type="match status" value="1"/>
</dbReference>
<comment type="subcellular location">
    <subcellularLocation>
        <location evidence="6">Cytoplasm</location>
    </subcellularLocation>
</comment>
<dbReference type="RefSeq" id="WP_169035545.1">
    <property type="nucleotide sequence ID" value="NZ_LANA01000001.1"/>
</dbReference>
<keyword evidence="4 6" id="KW-0067">ATP-binding</keyword>
<dbReference type="PANTHER" id="PTHR43033:SF1">
    <property type="entry name" value="TRNA(ILE)-LYSIDINE SYNTHASE-RELATED"/>
    <property type="match status" value="1"/>
</dbReference>
<accession>A0ABX1T2C4</accession>
<dbReference type="Gene3D" id="3.40.50.620">
    <property type="entry name" value="HUPs"/>
    <property type="match status" value="1"/>
</dbReference>
<protein>
    <recommendedName>
        <fullName evidence="6">tRNA(Ile)-lysidine synthase</fullName>
        <ecNumber evidence="6">6.3.4.19</ecNumber>
    </recommendedName>
    <alternativeName>
        <fullName evidence="6">tRNA(Ile)-2-lysyl-cytidine synthase</fullName>
    </alternativeName>
    <alternativeName>
        <fullName evidence="6">tRNA(Ile)-lysidine synthetase</fullName>
    </alternativeName>
</protein>
<comment type="similarity">
    <text evidence="6">Belongs to the tRNA(Ile)-lysidine synthase family.</text>
</comment>
<keyword evidence="1 6" id="KW-0436">Ligase</keyword>
<dbReference type="CDD" id="cd01992">
    <property type="entry name" value="TilS_N"/>
    <property type="match status" value="1"/>
</dbReference>
<dbReference type="Pfam" id="PF01171">
    <property type="entry name" value="ATP_bind_3"/>
    <property type="match status" value="1"/>
</dbReference>
<evidence type="ECO:0000256" key="2">
    <source>
        <dbReference type="ARBA" id="ARBA00022694"/>
    </source>
</evidence>
<evidence type="ECO:0000313" key="9">
    <source>
        <dbReference type="Proteomes" id="UP001166004"/>
    </source>
</evidence>
<name>A0ABX1T2C4_PELUQ</name>
<evidence type="ECO:0000256" key="5">
    <source>
        <dbReference type="ARBA" id="ARBA00048539"/>
    </source>
</evidence>
<evidence type="ECO:0000259" key="7">
    <source>
        <dbReference type="Pfam" id="PF01171"/>
    </source>
</evidence>
<dbReference type="InterPro" id="IPR011063">
    <property type="entry name" value="TilS/TtcA_N"/>
</dbReference>
<dbReference type="InterPro" id="IPR014729">
    <property type="entry name" value="Rossmann-like_a/b/a_fold"/>
</dbReference>
<gene>
    <name evidence="6" type="primary">tilS</name>
    <name evidence="8" type="ORF">VP91_00001570</name>
</gene>
<evidence type="ECO:0000256" key="4">
    <source>
        <dbReference type="ARBA" id="ARBA00022840"/>
    </source>
</evidence>
<keyword evidence="9" id="KW-1185">Reference proteome</keyword>
<evidence type="ECO:0000256" key="1">
    <source>
        <dbReference type="ARBA" id="ARBA00022598"/>
    </source>
</evidence>
<feature type="binding site" evidence="6">
    <location>
        <begin position="47"/>
        <end position="52"/>
    </location>
    <ligand>
        <name>ATP</name>
        <dbReference type="ChEBI" id="CHEBI:30616"/>
    </ligand>
</feature>
<evidence type="ECO:0000256" key="6">
    <source>
        <dbReference type="HAMAP-Rule" id="MF_01161"/>
    </source>
</evidence>
<organism evidence="8 9">
    <name type="scientific">Pelagibacter ubique</name>
    <dbReference type="NCBI Taxonomy" id="198252"/>
    <lineage>
        <taxon>Bacteria</taxon>
        <taxon>Pseudomonadati</taxon>
        <taxon>Pseudomonadota</taxon>
        <taxon>Alphaproteobacteria</taxon>
        <taxon>Candidatus Pelagibacterales</taxon>
        <taxon>Candidatus Pelagibacteraceae</taxon>
        <taxon>Candidatus Pelagibacter</taxon>
    </lineage>
</organism>
<comment type="function">
    <text evidence="6">Ligates lysine onto the cytidine present at position 34 of the AUA codon-specific tRNA(Ile) that contains the anticodon CAU, in an ATP-dependent manner. Cytidine is converted to lysidine, thus changing the amino acid specificity of the tRNA from methionine to isoleucine.</text>
</comment>
<comment type="caution">
    <text evidence="8">The sequence shown here is derived from an EMBL/GenBank/DDBJ whole genome shotgun (WGS) entry which is preliminary data.</text>
</comment>
<dbReference type="HAMAP" id="MF_01161">
    <property type="entry name" value="tRNA_Ile_lys_synt"/>
    <property type="match status" value="1"/>
</dbReference>
<dbReference type="SUPFAM" id="SSF52402">
    <property type="entry name" value="Adenine nucleotide alpha hydrolases-like"/>
    <property type="match status" value="1"/>
</dbReference>
<reference evidence="8 9" key="1">
    <citation type="submission" date="2019-07" db="EMBL/GenBank/DDBJ databases">
        <title>SAR11 Genome Evolution.</title>
        <authorList>
            <person name="Giovannoni S."/>
        </authorList>
    </citation>
    <scope>NUCLEOTIDE SEQUENCE [LARGE SCALE GENOMIC DNA]</scope>
    <source>
        <strain evidence="8 9">HTCC9565</strain>
    </source>
</reference>
<comment type="domain">
    <text evidence="6">The N-terminal region contains the highly conserved SGGXDS motif, predicted to be a P-loop motif involved in ATP binding.</text>
</comment>
<feature type="domain" description="tRNA(Ile)-lysidine/2-thiocytidine synthase N-terminal" evidence="7">
    <location>
        <begin position="42"/>
        <end position="222"/>
    </location>
</feature>
<keyword evidence="2 6" id="KW-0819">tRNA processing</keyword>
<comment type="catalytic activity">
    <reaction evidence="5 6">
        <text>cytidine(34) in tRNA(Ile2) + L-lysine + ATP = lysidine(34) in tRNA(Ile2) + AMP + diphosphate + H(+)</text>
        <dbReference type="Rhea" id="RHEA:43744"/>
        <dbReference type="Rhea" id="RHEA-COMP:10625"/>
        <dbReference type="Rhea" id="RHEA-COMP:10670"/>
        <dbReference type="ChEBI" id="CHEBI:15378"/>
        <dbReference type="ChEBI" id="CHEBI:30616"/>
        <dbReference type="ChEBI" id="CHEBI:32551"/>
        <dbReference type="ChEBI" id="CHEBI:33019"/>
        <dbReference type="ChEBI" id="CHEBI:82748"/>
        <dbReference type="ChEBI" id="CHEBI:83665"/>
        <dbReference type="ChEBI" id="CHEBI:456215"/>
        <dbReference type="EC" id="6.3.4.19"/>
    </reaction>
</comment>
<dbReference type="InterPro" id="IPR012094">
    <property type="entry name" value="tRNA_Ile_lys_synt"/>
</dbReference>
<keyword evidence="6" id="KW-0963">Cytoplasm</keyword>
<dbReference type="InterPro" id="IPR012795">
    <property type="entry name" value="tRNA_Ile_lys_synt_N"/>
</dbReference>
<dbReference type="Proteomes" id="UP001166004">
    <property type="component" value="Unassembled WGS sequence"/>
</dbReference>
<evidence type="ECO:0000313" key="8">
    <source>
        <dbReference type="EMBL" id="NMN67026.1"/>
    </source>
</evidence>
<dbReference type="NCBIfam" id="TIGR02432">
    <property type="entry name" value="lysidine_TilS_N"/>
    <property type="match status" value="1"/>
</dbReference>
<proteinExistence type="inferred from homology"/>
<dbReference type="EMBL" id="LANA01000001">
    <property type="protein sequence ID" value="NMN67026.1"/>
    <property type="molecule type" value="Genomic_DNA"/>
</dbReference>
<keyword evidence="3 6" id="KW-0547">Nucleotide-binding</keyword>
<dbReference type="EC" id="6.3.4.19" evidence="6"/>